<comment type="caution">
    <text evidence="8">The sequence shown here is derived from an EMBL/GenBank/DDBJ whole genome shotgun (WGS) entry which is preliminary data.</text>
</comment>
<dbReference type="InterPro" id="IPR020946">
    <property type="entry name" value="Flavin_mOase-like"/>
</dbReference>
<dbReference type="Proteomes" id="UP000295122">
    <property type="component" value="Unassembled WGS sequence"/>
</dbReference>
<evidence type="ECO:0000256" key="5">
    <source>
        <dbReference type="ARBA" id="ARBA00022857"/>
    </source>
</evidence>
<evidence type="ECO:0000256" key="2">
    <source>
        <dbReference type="ARBA" id="ARBA00010139"/>
    </source>
</evidence>
<dbReference type="Gene3D" id="3.50.50.60">
    <property type="entry name" value="FAD/NAD(P)-binding domain"/>
    <property type="match status" value="2"/>
</dbReference>
<sequence length="541" mass="60417">MSATQTNGSGPKALDAIIIGAGFSGLYQLHKLRDELGLNVRVLEKGAGIGGTWYWNRYPGARCDSESYYYCYSFNKEIEQEWEWSERYPEHPEIRKYLNFVADRLDLKRDIQLETKVVGASFDDATNTWTVETESGETFKAPFLITAVGCLSTTNVPKFKGLEDFKGKWYHTGDWPHEGVDFSGKRVGQIGTGSTGIQAVPVIAEQSKHLTVFQRTANYSIPARNAPVTQDDIRLTRTHYDDIWRRARASTNGHPFTVSEQSALAVSDDEREEIFEKAWARGGLRFRAAFSDVLMNPKSNEVASNFLRSKIKEIVKDPEVAERLTPYDHGFATKRPPIDTNYFDTFNRDNVLLVDLKKEPIVEITEKGIRTTEKEYELDIVVFATGFDALTGALLSLNIAGSKGYQLKEAWAAGPRTYLGLQTPHFPNLFTITGPGSPSVLCNMPIAIEQHVDWITACIKDMREKGLKRIEAEPDAAEKWVEHVNAAADATLLPMASSSWYLGANVPGKPRVFMPYAGGFARYTGICDEVAQGGYRGFSLS</sequence>
<proteinExistence type="inferred from homology"/>
<keyword evidence="3" id="KW-0285">Flavoprotein</keyword>
<evidence type="ECO:0000256" key="6">
    <source>
        <dbReference type="ARBA" id="ARBA00023002"/>
    </source>
</evidence>
<dbReference type="PANTHER" id="PTHR43098:SF3">
    <property type="entry name" value="L-ORNITHINE N(5)-MONOOXYGENASE-RELATED"/>
    <property type="match status" value="1"/>
</dbReference>
<evidence type="ECO:0000256" key="7">
    <source>
        <dbReference type="ARBA" id="ARBA00023033"/>
    </source>
</evidence>
<keyword evidence="9" id="KW-1185">Reference proteome</keyword>
<dbReference type="RefSeq" id="WP_133773370.1">
    <property type="nucleotide sequence ID" value="NZ_SNZR01000015.1"/>
</dbReference>
<dbReference type="EMBL" id="SNZR01000015">
    <property type="protein sequence ID" value="TDR88131.1"/>
    <property type="molecule type" value="Genomic_DNA"/>
</dbReference>
<keyword evidence="5" id="KW-0521">NADP</keyword>
<comment type="similarity">
    <text evidence="2">Belongs to the FAD-binding monooxygenase family.</text>
</comment>
<keyword evidence="7" id="KW-0503">Monooxygenase</keyword>
<keyword evidence="6" id="KW-0560">Oxidoreductase</keyword>
<dbReference type="PANTHER" id="PTHR43098">
    <property type="entry name" value="L-ORNITHINE N(5)-MONOOXYGENASE-RELATED"/>
    <property type="match status" value="1"/>
</dbReference>
<protein>
    <submittedName>
        <fullName evidence="8">Cation diffusion facilitator CzcD-associated flavoprotein CzcO</fullName>
    </submittedName>
</protein>
<dbReference type="AlphaFoldDB" id="A0A4R7BRW5"/>
<evidence type="ECO:0000256" key="3">
    <source>
        <dbReference type="ARBA" id="ARBA00022630"/>
    </source>
</evidence>
<reference evidence="8 9" key="1">
    <citation type="submission" date="2019-03" db="EMBL/GenBank/DDBJ databases">
        <title>Genomic Encyclopedia of Type Strains, Phase IV (KMG-IV): sequencing the most valuable type-strain genomes for metagenomic binning, comparative biology and taxonomic classification.</title>
        <authorList>
            <person name="Goeker M."/>
        </authorList>
    </citation>
    <scope>NUCLEOTIDE SEQUENCE [LARGE SCALE GENOMIC DNA]</scope>
    <source>
        <strain evidence="8 9">DSM 25903</strain>
    </source>
</reference>
<keyword evidence="4" id="KW-0274">FAD</keyword>
<dbReference type="GO" id="GO:0004499">
    <property type="term" value="F:N,N-dimethylaniline monooxygenase activity"/>
    <property type="evidence" value="ECO:0007669"/>
    <property type="project" value="InterPro"/>
</dbReference>
<dbReference type="InterPro" id="IPR036188">
    <property type="entry name" value="FAD/NAD-bd_sf"/>
</dbReference>
<organism evidence="8 9">
    <name type="scientific">Enterovirga rhinocerotis</name>
    <dbReference type="NCBI Taxonomy" id="1339210"/>
    <lineage>
        <taxon>Bacteria</taxon>
        <taxon>Pseudomonadati</taxon>
        <taxon>Pseudomonadota</taxon>
        <taxon>Alphaproteobacteria</taxon>
        <taxon>Hyphomicrobiales</taxon>
        <taxon>Methylobacteriaceae</taxon>
        <taxon>Enterovirga</taxon>
    </lineage>
</organism>
<evidence type="ECO:0000256" key="1">
    <source>
        <dbReference type="ARBA" id="ARBA00001974"/>
    </source>
</evidence>
<gene>
    <name evidence="8" type="ORF">EV668_4000</name>
</gene>
<evidence type="ECO:0000313" key="8">
    <source>
        <dbReference type="EMBL" id="TDR88131.1"/>
    </source>
</evidence>
<dbReference type="GO" id="GO:0050661">
    <property type="term" value="F:NADP binding"/>
    <property type="evidence" value="ECO:0007669"/>
    <property type="project" value="InterPro"/>
</dbReference>
<dbReference type="SUPFAM" id="SSF51905">
    <property type="entry name" value="FAD/NAD(P)-binding domain"/>
    <property type="match status" value="3"/>
</dbReference>
<dbReference type="Pfam" id="PF00743">
    <property type="entry name" value="FMO-like"/>
    <property type="match status" value="1"/>
</dbReference>
<accession>A0A4R7BRW5</accession>
<dbReference type="OrthoDB" id="312624at2"/>
<dbReference type="InterPro" id="IPR050775">
    <property type="entry name" value="FAD-binding_Monooxygenases"/>
</dbReference>
<name>A0A4R7BRW5_9HYPH</name>
<evidence type="ECO:0000313" key="9">
    <source>
        <dbReference type="Proteomes" id="UP000295122"/>
    </source>
</evidence>
<comment type="cofactor">
    <cofactor evidence="1">
        <name>FAD</name>
        <dbReference type="ChEBI" id="CHEBI:57692"/>
    </cofactor>
</comment>
<dbReference type="GO" id="GO:0050660">
    <property type="term" value="F:flavin adenine dinucleotide binding"/>
    <property type="evidence" value="ECO:0007669"/>
    <property type="project" value="InterPro"/>
</dbReference>
<evidence type="ECO:0000256" key="4">
    <source>
        <dbReference type="ARBA" id="ARBA00022827"/>
    </source>
</evidence>